<feature type="zinc finger region" description="C3H1-type" evidence="4">
    <location>
        <begin position="78"/>
        <end position="105"/>
    </location>
</feature>
<evidence type="ECO:0000256" key="1">
    <source>
        <dbReference type="ARBA" id="ARBA00022723"/>
    </source>
</evidence>
<name>A0A177EJJ7_9MICR</name>
<dbReference type="GO" id="GO:0002181">
    <property type="term" value="P:cytoplasmic translation"/>
    <property type="evidence" value="ECO:0007669"/>
    <property type="project" value="TreeGrafter"/>
</dbReference>
<dbReference type="InterPro" id="IPR032378">
    <property type="entry name" value="ZC3H15/TMA46_C"/>
</dbReference>
<protein>
    <recommendedName>
        <fullName evidence="5">C3H1-type domain-containing protein</fullName>
    </recommendedName>
</protein>
<dbReference type="SMART" id="SM00356">
    <property type="entry name" value="ZnF_C3H1"/>
    <property type="match status" value="2"/>
</dbReference>
<keyword evidence="7" id="KW-1185">Reference proteome</keyword>
<dbReference type="GO" id="GO:0008270">
    <property type="term" value="F:zinc ion binding"/>
    <property type="evidence" value="ECO:0007669"/>
    <property type="project" value="UniProtKB-KW"/>
</dbReference>
<dbReference type="Proteomes" id="UP000185944">
    <property type="component" value="Unassembled WGS sequence"/>
</dbReference>
<evidence type="ECO:0000256" key="4">
    <source>
        <dbReference type="PROSITE-ProRule" id="PRU00723"/>
    </source>
</evidence>
<dbReference type="PANTHER" id="PTHR12681">
    <property type="entry name" value="ZINC FINGER-CONTAINING PROTEIN P48ZNF"/>
    <property type="match status" value="1"/>
</dbReference>
<evidence type="ECO:0000256" key="3">
    <source>
        <dbReference type="ARBA" id="ARBA00022833"/>
    </source>
</evidence>
<evidence type="ECO:0000313" key="6">
    <source>
        <dbReference type="EMBL" id="OAG31866.1"/>
    </source>
</evidence>
<feature type="domain" description="C3H1-type" evidence="5">
    <location>
        <begin position="78"/>
        <end position="105"/>
    </location>
</feature>
<feature type="domain" description="C3H1-type" evidence="5">
    <location>
        <begin position="138"/>
        <end position="175"/>
    </location>
</feature>
<dbReference type="SUPFAM" id="SSF90229">
    <property type="entry name" value="CCCH zinc finger"/>
    <property type="match status" value="1"/>
</dbReference>
<reference evidence="6 7" key="1">
    <citation type="submission" date="2016-02" db="EMBL/GenBank/DDBJ databases">
        <title>Discovery of a natural microsporidian pathogen with a broad tissue tropism in Caenorhabditis elegans.</title>
        <authorList>
            <person name="Luallen R.J."/>
            <person name="Reinke A.W."/>
            <person name="Tong L."/>
            <person name="Botts M.R."/>
            <person name="Felix M.-A."/>
            <person name="Troemel E.R."/>
        </authorList>
    </citation>
    <scope>NUCLEOTIDE SEQUENCE [LARGE SCALE GENOMIC DNA]</scope>
    <source>
        <strain evidence="6 7">JUm2807</strain>
    </source>
</reference>
<sequence>MTKKGTKAKEPMKAKDAKKLVEEQMFGMKNKGKSSKLKKLASTLEASYTKGKGKKAEEAQEEVYEVYEILQKAPTGVDPMGVLCINFKNGVCSKGEQCKFSHEANAEKRQMLLLQKTAATAQQEGRDAKDKDAKDKDPKEEKICKFYIDALKTGKHNPKWVCPNGHACLGKHSPPEGYTLKEDEGPGITIEEYIENERNKLPDVQTPMTEELFFKWKIEKAFQKSKEQEEQEKIKEGNIRLGKIVPTGKDLFVYKPDLCVDDDEALDYDYNAREEDLEESDDLLVDGVKNISIK</sequence>
<dbReference type="EMBL" id="LTDL01000014">
    <property type="protein sequence ID" value="OAG31866.1"/>
    <property type="molecule type" value="Genomic_DNA"/>
</dbReference>
<dbReference type="PROSITE" id="PS50103">
    <property type="entry name" value="ZF_C3H1"/>
    <property type="match status" value="2"/>
</dbReference>
<dbReference type="GO" id="GO:0005829">
    <property type="term" value="C:cytosol"/>
    <property type="evidence" value="ECO:0007669"/>
    <property type="project" value="TreeGrafter"/>
</dbReference>
<dbReference type="Gene3D" id="6.20.400.10">
    <property type="match status" value="1"/>
</dbReference>
<dbReference type="Pfam" id="PF00642">
    <property type="entry name" value="zf-CCCH"/>
    <property type="match status" value="1"/>
</dbReference>
<keyword evidence="2 4" id="KW-0863">Zinc-finger</keyword>
<dbReference type="RefSeq" id="XP_067545467.1">
    <property type="nucleotide sequence ID" value="XM_067687759.1"/>
</dbReference>
<dbReference type="Gene3D" id="4.10.1000.10">
    <property type="entry name" value="Zinc finger, CCCH-type"/>
    <property type="match status" value="1"/>
</dbReference>
<gene>
    <name evidence="6" type="ORF">NEDG_00341</name>
</gene>
<proteinExistence type="predicted"/>
<dbReference type="GO" id="GO:0003729">
    <property type="term" value="F:mRNA binding"/>
    <property type="evidence" value="ECO:0007669"/>
    <property type="project" value="TreeGrafter"/>
</dbReference>
<dbReference type="Pfam" id="PF16543">
    <property type="entry name" value="DFRP_C"/>
    <property type="match status" value="1"/>
</dbReference>
<dbReference type="PANTHER" id="PTHR12681:SF0">
    <property type="entry name" value="ZINC FINGER CCCH DOMAIN-CONTAINING PROTEIN 15"/>
    <property type="match status" value="1"/>
</dbReference>
<accession>A0A177EJJ7</accession>
<evidence type="ECO:0000313" key="7">
    <source>
        <dbReference type="Proteomes" id="UP000185944"/>
    </source>
</evidence>
<keyword evidence="3 4" id="KW-0862">Zinc</keyword>
<organism evidence="6 7">
    <name type="scientific">Nematocida displodere</name>
    <dbReference type="NCBI Taxonomy" id="1805483"/>
    <lineage>
        <taxon>Eukaryota</taxon>
        <taxon>Fungi</taxon>
        <taxon>Fungi incertae sedis</taxon>
        <taxon>Microsporidia</taxon>
        <taxon>Nematocida</taxon>
    </lineage>
</organism>
<evidence type="ECO:0000256" key="2">
    <source>
        <dbReference type="ARBA" id="ARBA00022771"/>
    </source>
</evidence>
<dbReference type="GeneID" id="93646691"/>
<keyword evidence="1 4" id="KW-0479">Metal-binding</keyword>
<dbReference type="InterPro" id="IPR000571">
    <property type="entry name" value="Znf_CCCH"/>
</dbReference>
<dbReference type="OrthoDB" id="278280at2759"/>
<evidence type="ECO:0000259" key="5">
    <source>
        <dbReference type="PROSITE" id="PS50103"/>
    </source>
</evidence>
<dbReference type="VEuPathDB" id="MicrosporidiaDB:NEDG_00341"/>
<feature type="zinc finger region" description="C3H1-type" evidence="4">
    <location>
        <begin position="138"/>
        <end position="175"/>
    </location>
</feature>
<comment type="caution">
    <text evidence="6">The sequence shown here is derived from an EMBL/GenBank/DDBJ whole genome shotgun (WGS) entry which is preliminary data.</text>
</comment>
<dbReference type="InterPro" id="IPR036855">
    <property type="entry name" value="Znf_CCCH_sf"/>
</dbReference>
<dbReference type="AlphaFoldDB" id="A0A177EJJ7"/>
<dbReference type="STRING" id="1805483.A0A177EJJ7"/>